<protein>
    <submittedName>
        <fullName evidence="2">Uncharacterized protein</fullName>
    </submittedName>
</protein>
<gene>
    <name evidence="2" type="ORF">CK625_11160</name>
</gene>
<evidence type="ECO:0000313" key="3">
    <source>
        <dbReference type="Proteomes" id="UP000218054"/>
    </source>
</evidence>
<keyword evidence="3" id="KW-1185">Reference proteome</keyword>
<accession>A0A2A2AD57</accession>
<organism evidence="2 3">
    <name type="scientific">Vandammella animalimorsus</name>
    <dbReference type="NCBI Taxonomy" id="2029117"/>
    <lineage>
        <taxon>Bacteria</taxon>
        <taxon>Pseudomonadati</taxon>
        <taxon>Pseudomonadota</taxon>
        <taxon>Betaproteobacteria</taxon>
        <taxon>Burkholderiales</taxon>
        <taxon>Comamonadaceae</taxon>
        <taxon>Vandammella</taxon>
    </lineage>
</organism>
<comment type="caution">
    <text evidence="2">The sequence shown here is derived from an EMBL/GenBank/DDBJ whole genome shotgun (WGS) entry which is preliminary data.</text>
</comment>
<evidence type="ECO:0000313" key="2">
    <source>
        <dbReference type="EMBL" id="PAT36490.1"/>
    </source>
</evidence>
<feature type="transmembrane region" description="Helical" evidence="1">
    <location>
        <begin position="87"/>
        <end position="106"/>
    </location>
</feature>
<proteinExistence type="predicted"/>
<reference evidence="2 3" key="1">
    <citation type="submission" date="2017-08" db="EMBL/GenBank/DDBJ databases">
        <title>WGS of Clinical strains of the CDC Group NO-1 linked to zoonotic infections in humans.</title>
        <authorList>
            <person name="Bernier A.-M."/>
            <person name="Bernard K."/>
        </authorList>
    </citation>
    <scope>NUCLEOTIDE SEQUENCE [LARGE SCALE GENOMIC DNA]</scope>
    <source>
        <strain evidence="2 3">NML00-0135</strain>
    </source>
</reference>
<feature type="transmembrane region" description="Helical" evidence="1">
    <location>
        <begin position="118"/>
        <end position="139"/>
    </location>
</feature>
<keyword evidence="1" id="KW-0472">Membrane</keyword>
<dbReference type="Pfam" id="PF20327">
    <property type="entry name" value="DUF6622"/>
    <property type="match status" value="1"/>
</dbReference>
<sequence length="152" mass="16070">MLAALLTLGWMQTRARRVSPARALALPLVMLILTPATLAARWAATDSMAVALAVWGASALLVALIGRRRALRPGEHFDAATRRLHLAGSWAPLWVILGIFCLRYAMAATQAVNPALAAQPAVVLAAAALGGALNGWLVARAWALWALARSCM</sequence>
<dbReference type="AlphaFoldDB" id="A0A2A2AD57"/>
<name>A0A2A2AD57_9BURK</name>
<dbReference type="InterPro" id="IPR046730">
    <property type="entry name" value="DUF6622"/>
</dbReference>
<keyword evidence="1" id="KW-1133">Transmembrane helix</keyword>
<dbReference type="Proteomes" id="UP000218054">
    <property type="component" value="Unassembled WGS sequence"/>
</dbReference>
<feature type="transmembrane region" description="Helical" evidence="1">
    <location>
        <begin position="49"/>
        <end position="66"/>
    </location>
</feature>
<evidence type="ECO:0000256" key="1">
    <source>
        <dbReference type="SAM" id="Phobius"/>
    </source>
</evidence>
<dbReference type="EMBL" id="NSJB01000010">
    <property type="protein sequence ID" value="PAT36490.1"/>
    <property type="molecule type" value="Genomic_DNA"/>
</dbReference>
<keyword evidence="1" id="KW-0812">Transmembrane</keyword>